<keyword evidence="6 7" id="KW-0472">Membrane</keyword>
<keyword evidence="4 7" id="KW-0812">Transmembrane</keyword>
<reference evidence="9" key="1">
    <citation type="submission" date="2023-06" db="EMBL/GenBank/DDBJ databases">
        <title>SYSU T00b26.</title>
        <authorList>
            <person name="Gao L."/>
            <person name="Fang B.-Z."/>
            <person name="Li W.-J."/>
        </authorList>
    </citation>
    <scope>NUCLEOTIDE SEQUENCE</scope>
    <source>
        <strain evidence="9">SYSU T00b26</strain>
    </source>
</reference>
<name>A0ABT8G4U0_9MICO</name>
<dbReference type="InterPro" id="IPR000515">
    <property type="entry name" value="MetI-like"/>
</dbReference>
<dbReference type="PROSITE" id="PS50928">
    <property type="entry name" value="ABC_TM1"/>
    <property type="match status" value="1"/>
</dbReference>
<keyword evidence="2 7" id="KW-0813">Transport</keyword>
<dbReference type="Gene3D" id="1.10.3720.10">
    <property type="entry name" value="MetI-like"/>
    <property type="match status" value="1"/>
</dbReference>
<evidence type="ECO:0000256" key="6">
    <source>
        <dbReference type="ARBA" id="ARBA00023136"/>
    </source>
</evidence>
<feature type="transmembrane region" description="Helical" evidence="7">
    <location>
        <begin position="250"/>
        <end position="276"/>
    </location>
</feature>
<comment type="similarity">
    <text evidence="7">Belongs to the binding-protein-dependent transport system permease family.</text>
</comment>
<dbReference type="Proteomes" id="UP001172738">
    <property type="component" value="Unassembled WGS sequence"/>
</dbReference>
<proteinExistence type="inferred from homology"/>
<evidence type="ECO:0000256" key="7">
    <source>
        <dbReference type="RuleBase" id="RU363032"/>
    </source>
</evidence>
<feature type="transmembrane region" description="Helical" evidence="7">
    <location>
        <begin position="120"/>
        <end position="143"/>
    </location>
</feature>
<evidence type="ECO:0000256" key="4">
    <source>
        <dbReference type="ARBA" id="ARBA00022692"/>
    </source>
</evidence>
<feature type="transmembrane region" description="Helical" evidence="7">
    <location>
        <begin position="155"/>
        <end position="184"/>
    </location>
</feature>
<dbReference type="InterPro" id="IPR045621">
    <property type="entry name" value="BPD_transp_1_N"/>
</dbReference>
<dbReference type="PANTHER" id="PTHR43163:SF6">
    <property type="entry name" value="DIPEPTIDE TRANSPORT SYSTEM PERMEASE PROTEIN DPPB-RELATED"/>
    <property type="match status" value="1"/>
</dbReference>
<keyword evidence="10" id="KW-1185">Reference proteome</keyword>
<evidence type="ECO:0000256" key="5">
    <source>
        <dbReference type="ARBA" id="ARBA00022989"/>
    </source>
</evidence>
<dbReference type="SUPFAM" id="SSF161098">
    <property type="entry name" value="MetI-like"/>
    <property type="match status" value="1"/>
</dbReference>
<evidence type="ECO:0000313" key="10">
    <source>
        <dbReference type="Proteomes" id="UP001172738"/>
    </source>
</evidence>
<sequence length="333" mass="34619">MTTVETGLRGVGTRLGRSAWGGFALRRGGGLLLSIAVLVLLTFLIVPLIPGDPAAAILGADATPEAIAAMRERLGLDEPLPAQFVDYLRGLVTGDLGTSFHYGIPVTETIATKLGYTTTIAFGAIIVVLAVAIPLGMAVGVLTRGGRRPGLATTFGAVAGFLASFPSYVAATVLIIVFAIQLGWLPAGGASSTQAYILPIAALALGPTFAVARVVRQETYNVMQQDFMRTARGRRISAARLHLRHALPNLLASTLTLAGIILASLLGGAIIIETVFNLPGLGTEVVSAIIYRDYPVIQGIVLTIGLIAIAINLAIDVILGIIDPRTITAVSHD</sequence>
<dbReference type="Pfam" id="PF00528">
    <property type="entry name" value="BPD_transp_1"/>
    <property type="match status" value="1"/>
</dbReference>
<evidence type="ECO:0000256" key="3">
    <source>
        <dbReference type="ARBA" id="ARBA00022475"/>
    </source>
</evidence>
<feature type="transmembrane region" description="Helical" evidence="7">
    <location>
        <begin position="30"/>
        <end position="49"/>
    </location>
</feature>
<dbReference type="Pfam" id="PF19300">
    <property type="entry name" value="BPD_transp_1_N"/>
    <property type="match status" value="1"/>
</dbReference>
<comment type="subcellular location">
    <subcellularLocation>
        <location evidence="1 7">Cell membrane</location>
        <topology evidence="1 7">Multi-pass membrane protein</topology>
    </subcellularLocation>
</comment>
<feature type="domain" description="ABC transmembrane type-1" evidence="8">
    <location>
        <begin position="114"/>
        <end position="319"/>
    </location>
</feature>
<organism evidence="9 10">
    <name type="scientific">Demequina zhanjiangensis</name>
    <dbReference type="NCBI Taxonomy" id="3051659"/>
    <lineage>
        <taxon>Bacteria</taxon>
        <taxon>Bacillati</taxon>
        <taxon>Actinomycetota</taxon>
        <taxon>Actinomycetes</taxon>
        <taxon>Micrococcales</taxon>
        <taxon>Demequinaceae</taxon>
        <taxon>Demequina</taxon>
    </lineage>
</organism>
<feature type="transmembrane region" description="Helical" evidence="7">
    <location>
        <begin position="196"/>
        <end position="215"/>
    </location>
</feature>
<evidence type="ECO:0000259" key="8">
    <source>
        <dbReference type="PROSITE" id="PS50928"/>
    </source>
</evidence>
<evidence type="ECO:0000256" key="2">
    <source>
        <dbReference type="ARBA" id="ARBA00022448"/>
    </source>
</evidence>
<gene>
    <name evidence="9" type="ORF">QQX04_14215</name>
</gene>
<comment type="caution">
    <text evidence="9">The sequence shown here is derived from an EMBL/GenBank/DDBJ whole genome shotgun (WGS) entry which is preliminary data.</text>
</comment>
<protein>
    <submittedName>
        <fullName evidence="9">ABC transporter permease</fullName>
    </submittedName>
</protein>
<dbReference type="CDD" id="cd06261">
    <property type="entry name" value="TM_PBP2"/>
    <property type="match status" value="1"/>
</dbReference>
<dbReference type="PANTHER" id="PTHR43163">
    <property type="entry name" value="DIPEPTIDE TRANSPORT SYSTEM PERMEASE PROTEIN DPPB-RELATED"/>
    <property type="match status" value="1"/>
</dbReference>
<dbReference type="InterPro" id="IPR035906">
    <property type="entry name" value="MetI-like_sf"/>
</dbReference>
<accession>A0ABT8G4U0</accession>
<dbReference type="RefSeq" id="WP_301130331.1">
    <property type="nucleotide sequence ID" value="NZ_JAUHPV010000012.1"/>
</dbReference>
<evidence type="ECO:0000256" key="1">
    <source>
        <dbReference type="ARBA" id="ARBA00004651"/>
    </source>
</evidence>
<keyword evidence="5 7" id="KW-1133">Transmembrane helix</keyword>
<feature type="transmembrane region" description="Helical" evidence="7">
    <location>
        <begin position="296"/>
        <end position="322"/>
    </location>
</feature>
<dbReference type="EMBL" id="JAUHPV010000012">
    <property type="protein sequence ID" value="MDN4474152.1"/>
    <property type="molecule type" value="Genomic_DNA"/>
</dbReference>
<evidence type="ECO:0000313" key="9">
    <source>
        <dbReference type="EMBL" id="MDN4474152.1"/>
    </source>
</evidence>
<keyword evidence="3" id="KW-1003">Cell membrane</keyword>